<evidence type="ECO:0008006" key="3">
    <source>
        <dbReference type="Google" id="ProtNLM"/>
    </source>
</evidence>
<evidence type="ECO:0000313" key="2">
    <source>
        <dbReference type="Proteomes" id="UP000295418"/>
    </source>
</evidence>
<proteinExistence type="predicted"/>
<gene>
    <name evidence="1" type="ORF">E0485_23030</name>
</gene>
<dbReference type="RefSeq" id="WP_132420400.1">
    <property type="nucleotide sequence ID" value="NZ_SKFG01000043.1"/>
</dbReference>
<dbReference type="EMBL" id="SKFG01000043">
    <property type="protein sequence ID" value="TCZ70964.1"/>
    <property type="molecule type" value="Genomic_DNA"/>
</dbReference>
<keyword evidence="2" id="KW-1185">Reference proteome</keyword>
<reference evidence="1 2" key="1">
    <citation type="submission" date="2019-03" db="EMBL/GenBank/DDBJ databases">
        <authorList>
            <person name="Kim M.K.M."/>
        </authorList>
    </citation>
    <scope>NUCLEOTIDE SEQUENCE [LARGE SCALE GENOMIC DNA]</scope>
    <source>
        <strain evidence="1 2">18JY21-1</strain>
    </source>
</reference>
<comment type="caution">
    <text evidence="1">The sequence shown here is derived from an EMBL/GenBank/DDBJ whole genome shotgun (WGS) entry which is preliminary data.</text>
</comment>
<evidence type="ECO:0000313" key="1">
    <source>
        <dbReference type="EMBL" id="TCZ70964.1"/>
    </source>
</evidence>
<organism evidence="1 2">
    <name type="scientific">Paenibacillus albiflavus</name>
    <dbReference type="NCBI Taxonomy" id="2545760"/>
    <lineage>
        <taxon>Bacteria</taxon>
        <taxon>Bacillati</taxon>
        <taxon>Bacillota</taxon>
        <taxon>Bacilli</taxon>
        <taxon>Bacillales</taxon>
        <taxon>Paenibacillaceae</taxon>
        <taxon>Paenibacillus</taxon>
    </lineage>
</organism>
<dbReference type="AlphaFoldDB" id="A0A4R4E2L6"/>
<accession>A0A4R4E2L6</accession>
<dbReference type="Proteomes" id="UP000295418">
    <property type="component" value="Unassembled WGS sequence"/>
</dbReference>
<protein>
    <recommendedName>
        <fullName evidence="3">DUF2577 domain-containing protein</fullName>
    </recommendedName>
</protein>
<name>A0A4R4E2L6_9BACL</name>
<sequence>MDPFKQLTSILDMRISEGAGNAISGIPSELGTITATGLVLDSFKHEVQDYLVAEWFVKAHFPSVEISGQVTGLLDGQGKAVTGKAKFAFESFEVEDLRLELKAGLKPGDRVLAVPINGGNDAIVIGKVVKS</sequence>
<dbReference type="OrthoDB" id="2678554at2"/>